<evidence type="ECO:0000313" key="2">
    <source>
        <dbReference type="Proteomes" id="UP000242310"/>
    </source>
</evidence>
<keyword evidence="2" id="KW-1185">Reference proteome</keyword>
<dbReference type="AlphaFoldDB" id="A0A2P8H673"/>
<evidence type="ECO:0000313" key="1">
    <source>
        <dbReference type="EMBL" id="PSL41727.1"/>
    </source>
</evidence>
<gene>
    <name evidence="1" type="ORF">B0H94_11840</name>
</gene>
<sequence>MDKQRRLILSIARKTCVKELEKSQKKVQKASDKLAGMSVEDTTQRARANQRIKLDTECEERDRWQGRIDEIDMWVGE</sequence>
<dbReference type="EMBL" id="PYAV01000018">
    <property type="protein sequence ID" value="PSL41727.1"/>
    <property type="molecule type" value="Genomic_DNA"/>
</dbReference>
<comment type="caution">
    <text evidence="1">The sequence shown here is derived from an EMBL/GenBank/DDBJ whole genome shotgun (WGS) entry which is preliminary data.</text>
</comment>
<protein>
    <submittedName>
        <fullName evidence="1">Uncharacterized protein</fullName>
    </submittedName>
</protein>
<organism evidence="1 2">
    <name type="scientific">Salsuginibacillus halophilus</name>
    <dbReference type="NCBI Taxonomy" id="517424"/>
    <lineage>
        <taxon>Bacteria</taxon>
        <taxon>Bacillati</taxon>
        <taxon>Bacillota</taxon>
        <taxon>Bacilli</taxon>
        <taxon>Bacillales</taxon>
        <taxon>Bacillaceae</taxon>
        <taxon>Salsuginibacillus</taxon>
    </lineage>
</organism>
<dbReference type="RefSeq" id="WP_106589900.1">
    <property type="nucleotide sequence ID" value="NZ_PYAV01000018.1"/>
</dbReference>
<reference evidence="1 2" key="1">
    <citation type="submission" date="2018-03" db="EMBL/GenBank/DDBJ databases">
        <title>Genomic Encyclopedia of Type Strains, Phase III (KMG-III): the genomes of soil and plant-associated and newly described type strains.</title>
        <authorList>
            <person name="Whitman W."/>
        </authorList>
    </citation>
    <scope>NUCLEOTIDE SEQUENCE [LARGE SCALE GENOMIC DNA]</scope>
    <source>
        <strain evidence="1 2">CGMCC 1.07653</strain>
    </source>
</reference>
<name>A0A2P8H673_9BACI</name>
<dbReference type="Proteomes" id="UP000242310">
    <property type="component" value="Unassembled WGS sequence"/>
</dbReference>
<accession>A0A2P8H673</accession>
<proteinExistence type="predicted"/>